<feature type="domain" description="Cytochrome c" evidence="7">
    <location>
        <begin position="283"/>
        <end position="385"/>
    </location>
</feature>
<dbReference type="InterPro" id="IPR009056">
    <property type="entry name" value="Cyt_c-like_dom"/>
</dbReference>
<dbReference type="Pfam" id="PF13442">
    <property type="entry name" value="Cytochrome_CBB3"/>
    <property type="match status" value="1"/>
</dbReference>
<dbReference type="Pfam" id="PF00034">
    <property type="entry name" value="Cytochrom_C"/>
    <property type="match status" value="1"/>
</dbReference>
<feature type="chain" id="PRO_5003943146" evidence="6">
    <location>
        <begin position="22"/>
        <end position="542"/>
    </location>
</feature>
<accession>L0GVI9</accession>
<gene>
    <name evidence="8" type="ORF">Thimo_0460</name>
</gene>
<dbReference type="PANTHER" id="PTHR33751:SF11">
    <property type="entry name" value="BLL4483 PROTEIN"/>
    <property type="match status" value="1"/>
</dbReference>
<keyword evidence="3 4" id="KW-0408">Iron</keyword>
<evidence type="ECO:0000313" key="9">
    <source>
        <dbReference type="Proteomes" id="UP000010816"/>
    </source>
</evidence>
<feature type="signal peptide" evidence="6">
    <location>
        <begin position="1"/>
        <end position="21"/>
    </location>
</feature>
<dbReference type="SUPFAM" id="SSF46626">
    <property type="entry name" value="Cytochrome c"/>
    <property type="match status" value="4"/>
</dbReference>
<dbReference type="GO" id="GO:0009055">
    <property type="term" value="F:electron transfer activity"/>
    <property type="evidence" value="ECO:0007669"/>
    <property type="project" value="InterPro"/>
</dbReference>
<dbReference type="EMBL" id="CP003051">
    <property type="protein sequence ID" value="AGA89319.1"/>
    <property type="molecule type" value="Genomic_DNA"/>
</dbReference>
<dbReference type="KEGG" id="tmb:Thimo_0460"/>
<keyword evidence="2 4" id="KW-0479">Metal-binding</keyword>
<dbReference type="PATRIC" id="fig|765912.4.peg.443"/>
<proteinExistence type="predicted"/>
<feature type="domain" description="Cytochrome c" evidence="7">
    <location>
        <begin position="28"/>
        <end position="109"/>
    </location>
</feature>
<evidence type="ECO:0000313" key="8">
    <source>
        <dbReference type="EMBL" id="AGA89319.1"/>
    </source>
</evidence>
<evidence type="ECO:0000256" key="4">
    <source>
        <dbReference type="PROSITE-ProRule" id="PRU00433"/>
    </source>
</evidence>
<evidence type="ECO:0000256" key="1">
    <source>
        <dbReference type="ARBA" id="ARBA00022617"/>
    </source>
</evidence>
<dbReference type="eggNOG" id="COG3258">
    <property type="taxonomic scope" value="Bacteria"/>
</dbReference>
<sequence>MKSRNQYLLILLVVGSSQAMAVGDLGRVIATQGDKERNIPPCSSCHGTDGGGDEATASARLAGQNAIYLARQIENFRAGRRNHPLMQPWAMRLTEKEIGAVTDYYASLPPASNAQPPQGVDLADGVALALYGDWRGRRLPGCVQCHGPSGSSVGDTFPALNGQPYSYLLSQLTAWTQDARSGDPLGMMAAVGGRLTAQESKSAAAYFAGLPPEGLGSDGEAQTPAESASTPAGLAARAEGDRSGPSQEDIPGQVDIPAGRAPDAQGYFEPPMRSERPDGRFGEMVALGEAIFRDTDTHPDSAPYVGNAQSCENCHLDAGRLPNSAPLWAAWVAYPAYRSKSHRVDTLASRIQGCFRYSMNARASVSGQPPAADSTVVVALLSYSYWLATNAPTGDTGMPGRGYPDLAATAEGYDAQRGQIVYQDKCAVCHGSAGAGQRAEGQVVFPPLWGADAFNWGAGMHSVATAAAFIKFNMPLGGFLELTDQEAWDVAAFVNSHERPQDPRFTGDIAETAKRFHSGRDDLYGTPSPFDGHLLGRGAAND</sequence>
<feature type="domain" description="Cytochrome c" evidence="7">
    <location>
        <begin position="413"/>
        <end position="498"/>
    </location>
</feature>
<dbReference type="AlphaFoldDB" id="L0GVI9"/>
<reference evidence="8 9" key="1">
    <citation type="submission" date="2011-09" db="EMBL/GenBank/DDBJ databases">
        <title>Complete sequence of chromosome of Thioflavicoccus mobilis 8321.</title>
        <authorList>
            <consortium name="US DOE Joint Genome Institute"/>
            <person name="Lucas S."/>
            <person name="Han J."/>
            <person name="Lapidus A."/>
            <person name="Cheng J.-F."/>
            <person name="Goodwin L."/>
            <person name="Pitluck S."/>
            <person name="Peters L."/>
            <person name="Ovchinnikova G."/>
            <person name="Lu M."/>
            <person name="Detter J.C."/>
            <person name="Han C."/>
            <person name="Tapia R."/>
            <person name="Land M."/>
            <person name="Hauser L."/>
            <person name="Kyrpides N."/>
            <person name="Ivanova N."/>
            <person name="Pagani I."/>
            <person name="Vogl K."/>
            <person name="Liu Z."/>
            <person name="Imhoff J."/>
            <person name="Thiel V."/>
            <person name="Frigaard N.-U."/>
            <person name="Bryant D."/>
            <person name="Woyke T."/>
        </authorList>
    </citation>
    <scope>NUCLEOTIDE SEQUENCE [LARGE SCALE GENOMIC DNA]</scope>
    <source>
        <strain evidence="8 9">8321</strain>
    </source>
</reference>
<dbReference type="GO" id="GO:0020037">
    <property type="term" value="F:heme binding"/>
    <property type="evidence" value="ECO:0007669"/>
    <property type="project" value="InterPro"/>
</dbReference>
<dbReference type="GO" id="GO:0046872">
    <property type="term" value="F:metal ion binding"/>
    <property type="evidence" value="ECO:0007669"/>
    <property type="project" value="UniProtKB-KW"/>
</dbReference>
<dbReference type="PANTHER" id="PTHR33751">
    <property type="entry name" value="CBB3-TYPE CYTOCHROME C OXIDASE SUBUNIT FIXP"/>
    <property type="match status" value="1"/>
</dbReference>
<dbReference type="eggNOG" id="COG2863">
    <property type="taxonomic scope" value="Bacteria"/>
</dbReference>
<dbReference type="Proteomes" id="UP000010816">
    <property type="component" value="Chromosome"/>
</dbReference>
<dbReference type="Pfam" id="PF21342">
    <property type="entry name" value="SoxA-TsdA_cyt-c"/>
    <property type="match status" value="1"/>
</dbReference>
<keyword evidence="6" id="KW-0732">Signal</keyword>
<organism evidence="8 9">
    <name type="scientific">Thioflavicoccus mobilis 8321</name>
    <dbReference type="NCBI Taxonomy" id="765912"/>
    <lineage>
        <taxon>Bacteria</taxon>
        <taxon>Pseudomonadati</taxon>
        <taxon>Pseudomonadota</taxon>
        <taxon>Gammaproteobacteria</taxon>
        <taxon>Chromatiales</taxon>
        <taxon>Chromatiaceae</taxon>
        <taxon>Thioflavicoccus</taxon>
    </lineage>
</organism>
<dbReference type="Gene3D" id="1.10.760.10">
    <property type="entry name" value="Cytochrome c-like domain"/>
    <property type="match status" value="4"/>
</dbReference>
<name>L0GVI9_9GAMM</name>
<evidence type="ECO:0000256" key="3">
    <source>
        <dbReference type="ARBA" id="ARBA00023004"/>
    </source>
</evidence>
<keyword evidence="1 4" id="KW-0349">Heme</keyword>
<protein>
    <submittedName>
        <fullName evidence="8">Cytochrome c</fullName>
    </submittedName>
</protein>
<dbReference type="InterPro" id="IPR036909">
    <property type="entry name" value="Cyt_c-like_dom_sf"/>
</dbReference>
<dbReference type="OrthoDB" id="9779283at2"/>
<dbReference type="PROSITE" id="PS51007">
    <property type="entry name" value="CYTC"/>
    <property type="match status" value="4"/>
</dbReference>
<evidence type="ECO:0000256" key="2">
    <source>
        <dbReference type="ARBA" id="ARBA00022723"/>
    </source>
</evidence>
<dbReference type="STRING" id="765912.Thimo_0460"/>
<keyword evidence="9" id="KW-1185">Reference proteome</keyword>
<evidence type="ECO:0000256" key="6">
    <source>
        <dbReference type="SAM" id="SignalP"/>
    </source>
</evidence>
<feature type="region of interest" description="Disordered" evidence="5">
    <location>
        <begin position="214"/>
        <end position="279"/>
    </location>
</feature>
<evidence type="ECO:0000256" key="5">
    <source>
        <dbReference type="SAM" id="MobiDB-lite"/>
    </source>
</evidence>
<evidence type="ECO:0000259" key="7">
    <source>
        <dbReference type="PROSITE" id="PS51007"/>
    </source>
</evidence>
<feature type="domain" description="Cytochrome c" evidence="7">
    <location>
        <begin position="120"/>
        <end position="211"/>
    </location>
</feature>
<dbReference type="InterPro" id="IPR050597">
    <property type="entry name" value="Cytochrome_c_Oxidase_Subunit"/>
</dbReference>
<feature type="region of interest" description="Disordered" evidence="5">
    <location>
        <begin position="518"/>
        <end position="542"/>
    </location>
</feature>
<dbReference type="HOGENOM" id="CLU_507997_0_0_6"/>